<name>A0A2S7K0P6_9PROT</name>
<gene>
    <name evidence="2" type="ORF">CW354_17145</name>
</gene>
<feature type="domain" description="Amidohydrolase 3" evidence="1">
    <location>
        <begin position="124"/>
        <end position="603"/>
    </location>
</feature>
<evidence type="ECO:0000313" key="3">
    <source>
        <dbReference type="Proteomes" id="UP000239504"/>
    </source>
</evidence>
<reference evidence="2 3" key="1">
    <citation type="submission" date="2017-12" db="EMBL/GenBank/DDBJ databases">
        <authorList>
            <person name="Hurst M.R.H."/>
        </authorList>
    </citation>
    <scope>NUCLEOTIDE SEQUENCE [LARGE SCALE GENOMIC DNA]</scope>
    <source>
        <strain evidence="2 3">SY-3-19</strain>
    </source>
</reference>
<proteinExistence type="predicted"/>
<dbReference type="SUPFAM" id="SSF51556">
    <property type="entry name" value="Metallo-dependent hydrolases"/>
    <property type="match status" value="1"/>
</dbReference>
<evidence type="ECO:0000313" key="2">
    <source>
        <dbReference type="EMBL" id="PQA86093.1"/>
    </source>
</evidence>
<dbReference type="Proteomes" id="UP000239504">
    <property type="component" value="Unassembled WGS sequence"/>
</dbReference>
<dbReference type="Gene3D" id="2.30.40.10">
    <property type="entry name" value="Urease, subunit C, domain 1"/>
    <property type="match status" value="1"/>
</dbReference>
<dbReference type="EMBL" id="PJCH01000015">
    <property type="protein sequence ID" value="PQA86093.1"/>
    <property type="molecule type" value="Genomic_DNA"/>
</dbReference>
<dbReference type="InterPro" id="IPR013108">
    <property type="entry name" value="Amidohydro_3"/>
</dbReference>
<dbReference type="GO" id="GO:0016810">
    <property type="term" value="F:hydrolase activity, acting on carbon-nitrogen (but not peptide) bonds"/>
    <property type="evidence" value="ECO:0007669"/>
    <property type="project" value="InterPro"/>
</dbReference>
<comment type="caution">
    <text evidence="2">The sequence shown here is derived from an EMBL/GenBank/DDBJ whole genome shotgun (WGS) entry which is preliminary data.</text>
</comment>
<dbReference type="AlphaFoldDB" id="A0A2S7K0P6"/>
<keyword evidence="3" id="KW-1185">Reference proteome</keyword>
<dbReference type="Pfam" id="PF07969">
    <property type="entry name" value="Amidohydro_3"/>
    <property type="match status" value="1"/>
</dbReference>
<dbReference type="Gene3D" id="3.10.310.70">
    <property type="match status" value="1"/>
</dbReference>
<evidence type="ECO:0000259" key="1">
    <source>
        <dbReference type="Pfam" id="PF07969"/>
    </source>
</evidence>
<dbReference type="OrthoDB" id="9811399at2"/>
<dbReference type="SUPFAM" id="SSF51338">
    <property type="entry name" value="Composite domain of metallo-dependent hydrolases"/>
    <property type="match status" value="1"/>
</dbReference>
<protein>
    <submittedName>
        <fullName evidence="2">Amidohydrolase</fullName>
    </submittedName>
</protein>
<dbReference type="PANTHER" id="PTHR22642">
    <property type="entry name" value="IMIDAZOLONEPROPIONASE"/>
    <property type="match status" value="1"/>
</dbReference>
<accession>A0A2S7K0P6</accession>
<keyword evidence="2" id="KW-0378">Hydrolase</keyword>
<sequence length="607" mass="65339">MGFKLGSGAVVGHARLLSLEPIATRFCAKLCYAEDALYCARGRRRGGRRENGSFAMKNLFLLAAILGLVWGCSKDGGENADVLYVNGVVWTGAQDAPDADAVAVKDGRIIFAGAADNFTGEAEETVDLDGRFMAPGFIDNHVHFLDGGFGLASVDLRDAATPEEFSKRIIDYAATLPEGRWVLNGNWDHERWGGELPRVEWIDEGTGSTPVFVVRLDGHMALANSAAMALAGVTAETQAPEGGEIVRDENGEPAGVFKDNAMSLIYDVIPEPSEEELLDVFQLAQDHALSLGLTQVHDVGGTGGPNGSLRVFREAKKKGLLKLRIYSFAPLAYWEDARERVADEGKGDEMLRWGGLKGFVDGSLGSTTAWFYEPFTDAPETSGFPVTDPDELAQLIADADAAGLHIAVHAIGDKAIDTLLSDFETAAGDEIVGRRYRIEHFQHPTHEAISRAARDGVIASMQPYHAIDDGRWAEKRIGPERIKTTYAFRSILDEGGLLTFGSDWPVAPLSPIEGVYAAVTRRTIDGANPDGWQPQEKISVEEALTAYTATNAYAGLQEDELGKIALGMAADFVVLSDDPRAVEPAAIKDIRVLKTIVGGEEVYSAAG</sequence>
<dbReference type="InterPro" id="IPR011059">
    <property type="entry name" value="Metal-dep_hydrolase_composite"/>
</dbReference>
<dbReference type="InterPro" id="IPR033932">
    <property type="entry name" value="YtcJ-like"/>
</dbReference>
<organism evidence="2 3">
    <name type="scientific">Hyphococcus luteus</name>
    <dbReference type="NCBI Taxonomy" id="2058213"/>
    <lineage>
        <taxon>Bacteria</taxon>
        <taxon>Pseudomonadati</taxon>
        <taxon>Pseudomonadota</taxon>
        <taxon>Alphaproteobacteria</taxon>
        <taxon>Parvularculales</taxon>
        <taxon>Parvularculaceae</taxon>
        <taxon>Hyphococcus</taxon>
    </lineage>
</organism>
<dbReference type="Gene3D" id="3.20.20.140">
    <property type="entry name" value="Metal-dependent hydrolases"/>
    <property type="match status" value="1"/>
</dbReference>
<dbReference type="InterPro" id="IPR032466">
    <property type="entry name" value="Metal_Hydrolase"/>
</dbReference>
<dbReference type="CDD" id="cd01300">
    <property type="entry name" value="YtcJ_like"/>
    <property type="match status" value="1"/>
</dbReference>
<dbReference type="PANTHER" id="PTHR22642:SF2">
    <property type="entry name" value="PROTEIN LONG AFTER FAR-RED 3"/>
    <property type="match status" value="1"/>
</dbReference>